<evidence type="ECO:0008006" key="3">
    <source>
        <dbReference type="Google" id="ProtNLM"/>
    </source>
</evidence>
<gene>
    <name evidence="1" type="ORF">Pan97_20580</name>
</gene>
<organism evidence="1 2">
    <name type="scientific">Bremerella volcania</name>
    <dbReference type="NCBI Taxonomy" id="2527984"/>
    <lineage>
        <taxon>Bacteria</taxon>
        <taxon>Pseudomonadati</taxon>
        <taxon>Planctomycetota</taxon>
        <taxon>Planctomycetia</taxon>
        <taxon>Pirellulales</taxon>
        <taxon>Pirellulaceae</taxon>
        <taxon>Bremerella</taxon>
    </lineage>
</organism>
<dbReference type="Proteomes" id="UP000318626">
    <property type="component" value="Chromosome"/>
</dbReference>
<dbReference type="AlphaFoldDB" id="A0A518C733"/>
<reference evidence="2" key="1">
    <citation type="submission" date="2019-02" db="EMBL/GenBank/DDBJ databases">
        <title>Deep-cultivation of Planctomycetes and their phenomic and genomic characterization uncovers novel biology.</title>
        <authorList>
            <person name="Wiegand S."/>
            <person name="Jogler M."/>
            <person name="Boedeker C."/>
            <person name="Pinto D."/>
            <person name="Vollmers J."/>
            <person name="Rivas-Marin E."/>
            <person name="Kohn T."/>
            <person name="Peeters S.H."/>
            <person name="Heuer A."/>
            <person name="Rast P."/>
            <person name="Oberbeckmann S."/>
            <person name="Bunk B."/>
            <person name="Jeske O."/>
            <person name="Meyerdierks A."/>
            <person name="Storesund J.E."/>
            <person name="Kallscheuer N."/>
            <person name="Luecker S."/>
            <person name="Lage O.M."/>
            <person name="Pohl T."/>
            <person name="Merkel B.J."/>
            <person name="Hornburger P."/>
            <person name="Mueller R.-W."/>
            <person name="Bruemmer F."/>
            <person name="Labrenz M."/>
            <person name="Spormann A.M."/>
            <person name="Op den Camp H."/>
            <person name="Overmann J."/>
            <person name="Amann R."/>
            <person name="Jetten M.S.M."/>
            <person name="Mascher T."/>
            <person name="Medema M.H."/>
            <person name="Devos D.P."/>
            <person name="Kaster A.-K."/>
            <person name="Ovreas L."/>
            <person name="Rohde M."/>
            <person name="Galperin M.Y."/>
            <person name="Jogler C."/>
        </authorList>
    </citation>
    <scope>NUCLEOTIDE SEQUENCE [LARGE SCALE GENOMIC DNA]</scope>
    <source>
        <strain evidence="2">Pan97</strain>
    </source>
</reference>
<protein>
    <recommendedName>
        <fullName evidence="3">Glutathione reductase</fullName>
    </recommendedName>
</protein>
<sequence length="158" mass="18260">MNLELIRNALSSSDSESIQTLLDDEETVFWVDWREEDDVLVEYCEEILQTGELSAEELDADNEAGFELFVQYQERRIKVPLETGEGDRHITLVSINQVLKPDYEIRFCIDSNGSDTLAFLPLPTTDWQALESEFGEAVDKHFYRLSDKPNLFTDQVNF</sequence>
<dbReference type="RefSeq" id="WP_144972110.1">
    <property type="nucleotide sequence ID" value="NZ_CP036289.1"/>
</dbReference>
<name>A0A518C733_9BACT</name>
<keyword evidence="2" id="KW-1185">Reference proteome</keyword>
<accession>A0A518C733</accession>
<evidence type="ECO:0000313" key="2">
    <source>
        <dbReference type="Proteomes" id="UP000318626"/>
    </source>
</evidence>
<dbReference type="OrthoDB" id="287099at2"/>
<evidence type="ECO:0000313" key="1">
    <source>
        <dbReference type="EMBL" id="QDU75037.1"/>
    </source>
</evidence>
<dbReference type="KEGG" id="bvo:Pan97_20580"/>
<proteinExistence type="predicted"/>
<dbReference type="EMBL" id="CP036289">
    <property type="protein sequence ID" value="QDU75037.1"/>
    <property type="molecule type" value="Genomic_DNA"/>
</dbReference>